<evidence type="ECO:0000256" key="4">
    <source>
        <dbReference type="ARBA" id="ARBA00023136"/>
    </source>
</evidence>
<dbReference type="Gene3D" id="1.25.40.390">
    <property type="match status" value="1"/>
</dbReference>
<dbReference type="InterPro" id="IPR033985">
    <property type="entry name" value="SusD-like_N"/>
</dbReference>
<sequence length="544" mass="60446">MNKIKLNILTFGMLSLGLFSCSESFLDVEPETSIFDSNFYKTEADFEMALVGCYDGYQRTTSDGGTAFYVASELLSDECFGGAGAGDDRNNQLLDRFDLSQAPSYNDIFNETWKSYYAGIFRCNKLLTKLDDISWEGKEDTRSRIEGETRYLRALLYFDLARLFNKVPLLLEPTTDNVPQSEPAAVYKVIAEDLKFAAENINQPAYSPSWAATNDGRATQWAAKAVLGRVFLFYTGYYGTADLEGVVDKAYVLAGLENVIGEGGFSLVSEYKNLWEAASTTPVPEDNTLVSTWAGRGNSEAVFTQKFNYTSDYNGNVDGNRWLVMMGLRETTSSPYGYGWGLCTVNPKTAQSFDTDDQRKTASVIDMVSEGVIEDVDLSKWREYTGYCNKKYIPLALPDGTYIVDGLGEGDNQISQFQDFIVMRYSDVLLMAAELGSAKAQTYFDEVRGRAGLGTKTVTKEAIMAERRVEFAFEGIRYWDLLRQGIDVAATAIAESNTEVLSADVSDFITITEANIKKTNGFMQIPNTQITLSNGVLKQNAGWE</sequence>
<dbReference type="RefSeq" id="WP_101309850.1">
    <property type="nucleotide sequence ID" value="NZ_CAXXEE010000003.1"/>
</dbReference>
<evidence type="ECO:0000256" key="6">
    <source>
        <dbReference type="SAM" id="SignalP"/>
    </source>
</evidence>
<organism evidence="9 10">
    <name type="scientific">Labilibaculum manganireducens</name>
    <dbReference type="NCBI Taxonomy" id="1940525"/>
    <lineage>
        <taxon>Bacteria</taxon>
        <taxon>Pseudomonadati</taxon>
        <taxon>Bacteroidota</taxon>
        <taxon>Bacteroidia</taxon>
        <taxon>Marinilabiliales</taxon>
        <taxon>Marinifilaceae</taxon>
        <taxon>Labilibaculum</taxon>
    </lineage>
</organism>
<proteinExistence type="inferred from homology"/>
<accession>A0A2N3I8B8</accession>
<feature type="signal peptide" evidence="6">
    <location>
        <begin position="1"/>
        <end position="20"/>
    </location>
</feature>
<keyword evidence="10" id="KW-1185">Reference proteome</keyword>
<dbReference type="Pfam" id="PF14322">
    <property type="entry name" value="SusD-like_3"/>
    <property type="match status" value="1"/>
</dbReference>
<evidence type="ECO:0000259" key="7">
    <source>
        <dbReference type="Pfam" id="PF07980"/>
    </source>
</evidence>
<name>A0A2N3I8B8_9BACT</name>
<dbReference type="EMBL" id="MVDE01000014">
    <property type="protein sequence ID" value="PKQ66503.1"/>
    <property type="molecule type" value="Genomic_DNA"/>
</dbReference>
<reference evidence="9 10" key="1">
    <citation type="journal article" date="2017" name="Front. Microbiol.">
        <title>Labilibaculum manganireducens gen. nov., sp. nov. and Labilibaculum filiforme sp. nov., Novel Bacteroidetes Isolated from Subsurface Sediments of the Baltic Sea.</title>
        <authorList>
            <person name="Vandieken V."/>
            <person name="Marshall I.P."/>
            <person name="Niemann H."/>
            <person name="Engelen B."/>
            <person name="Cypionka H."/>
        </authorList>
    </citation>
    <scope>NUCLEOTIDE SEQUENCE [LARGE SCALE GENOMIC DNA]</scope>
    <source>
        <strain evidence="9 10">59.10-2M</strain>
    </source>
</reference>
<feature type="domain" description="SusD-like N-terminal" evidence="8">
    <location>
        <begin position="100"/>
        <end position="232"/>
    </location>
</feature>
<dbReference type="InterPro" id="IPR012944">
    <property type="entry name" value="SusD_RagB_dom"/>
</dbReference>
<comment type="caution">
    <text evidence="9">The sequence shown here is derived from an EMBL/GenBank/DDBJ whole genome shotgun (WGS) entry which is preliminary data.</text>
</comment>
<dbReference type="Proteomes" id="UP000233618">
    <property type="component" value="Unassembled WGS sequence"/>
</dbReference>
<dbReference type="PROSITE" id="PS51257">
    <property type="entry name" value="PROKAR_LIPOPROTEIN"/>
    <property type="match status" value="1"/>
</dbReference>
<keyword evidence="4" id="KW-0472">Membrane</keyword>
<evidence type="ECO:0000256" key="5">
    <source>
        <dbReference type="ARBA" id="ARBA00023237"/>
    </source>
</evidence>
<evidence type="ECO:0000259" key="8">
    <source>
        <dbReference type="Pfam" id="PF14322"/>
    </source>
</evidence>
<dbReference type="GO" id="GO:0009279">
    <property type="term" value="C:cell outer membrane"/>
    <property type="evidence" value="ECO:0007669"/>
    <property type="project" value="UniProtKB-SubCell"/>
</dbReference>
<feature type="domain" description="RagB/SusD" evidence="7">
    <location>
        <begin position="382"/>
        <end position="543"/>
    </location>
</feature>
<evidence type="ECO:0000256" key="3">
    <source>
        <dbReference type="ARBA" id="ARBA00022729"/>
    </source>
</evidence>
<gene>
    <name evidence="9" type="ORF">BZG01_10780</name>
</gene>
<dbReference type="InterPro" id="IPR011990">
    <property type="entry name" value="TPR-like_helical_dom_sf"/>
</dbReference>
<comment type="similarity">
    <text evidence="2">Belongs to the SusD family.</text>
</comment>
<dbReference type="SUPFAM" id="SSF48452">
    <property type="entry name" value="TPR-like"/>
    <property type="match status" value="1"/>
</dbReference>
<keyword evidence="3 6" id="KW-0732">Signal</keyword>
<evidence type="ECO:0000313" key="10">
    <source>
        <dbReference type="Proteomes" id="UP000233618"/>
    </source>
</evidence>
<evidence type="ECO:0000313" key="9">
    <source>
        <dbReference type="EMBL" id="PKQ66503.1"/>
    </source>
</evidence>
<feature type="chain" id="PRO_5014781471" evidence="6">
    <location>
        <begin position="21"/>
        <end position="544"/>
    </location>
</feature>
<evidence type="ECO:0000256" key="1">
    <source>
        <dbReference type="ARBA" id="ARBA00004442"/>
    </source>
</evidence>
<dbReference type="AlphaFoldDB" id="A0A2N3I8B8"/>
<evidence type="ECO:0000256" key="2">
    <source>
        <dbReference type="ARBA" id="ARBA00006275"/>
    </source>
</evidence>
<keyword evidence="5" id="KW-0998">Cell outer membrane</keyword>
<comment type="subcellular location">
    <subcellularLocation>
        <location evidence="1">Cell outer membrane</location>
    </subcellularLocation>
</comment>
<protein>
    <submittedName>
        <fullName evidence="9">RagB/SusD family nutrient uptake outer membrane protein</fullName>
    </submittedName>
</protein>
<dbReference type="Pfam" id="PF07980">
    <property type="entry name" value="SusD_RagB"/>
    <property type="match status" value="1"/>
</dbReference>